<evidence type="ECO:0000313" key="2">
    <source>
        <dbReference type="EMBL" id="MDH6215860.1"/>
    </source>
</evidence>
<keyword evidence="3" id="KW-1185">Reference proteome</keyword>
<gene>
    <name evidence="2" type="ORF">M2283_003164</name>
</gene>
<reference evidence="2 3" key="1">
    <citation type="submission" date="2023-04" db="EMBL/GenBank/DDBJ databases">
        <title>Forest soil microbial communities from Buena Vista Peninsula, Colon Province, Panama.</title>
        <authorList>
            <person name="Bouskill N."/>
        </authorList>
    </citation>
    <scope>NUCLEOTIDE SEQUENCE [LARGE SCALE GENOMIC DNA]</scope>
    <source>
        <strain evidence="2 3">GGS1</strain>
    </source>
</reference>
<evidence type="ECO:0000256" key="1">
    <source>
        <dbReference type="SAM" id="SignalP"/>
    </source>
</evidence>
<dbReference type="EMBL" id="JARXVH010000004">
    <property type="protein sequence ID" value="MDH6215860.1"/>
    <property type="molecule type" value="Genomic_DNA"/>
</dbReference>
<comment type="caution">
    <text evidence="2">The sequence shown here is derived from an EMBL/GenBank/DDBJ whole genome shotgun (WGS) entry which is preliminary data.</text>
</comment>
<feature type="chain" id="PRO_5046037006" evidence="1">
    <location>
        <begin position="29"/>
        <end position="128"/>
    </location>
</feature>
<accession>A0ABT6LIS7</accession>
<feature type="signal peptide" evidence="1">
    <location>
        <begin position="1"/>
        <end position="28"/>
    </location>
</feature>
<proteinExistence type="predicted"/>
<organism evidence="2 3">
    <name type="scientific">Streptomyces pseudovenezuelae</name>
    <dbReference type="NCBI Taxonomy" id="67350"/>
    <lineage>
        <taxon>Bacteria</taxon>
        <taxon>Bacillati</taxon>
        <taxon>Actinomycetota</taxon>
        <taxon>Actinomycetes</taxon>
        <taxon>Kitasatosporales</taxon>
        <taxon>Streptomycetaceae</taxon>
        <taxon>Streptomyces</taxon>
        <taxon>Streptomyces aurantiacus group</taxon>
    </lineage>
</organism>
<name>A0ABT6LIS7_9ACTN</name>
<sequence length="128" mass="13268">MPGRVYVNMRIATVSVMSAALVATGATAAVAAPAKAPAPKATITLKVSATKVELGDVVTFTGKAARLKEGSKVTLQIKDGAKWVSLPAAAKVKKSAYKLTDKFEKKGVDVLRVKDGSTVSKPVSVTVR</sequence>
<keyword evidence="1" id="KW-0732">Signal</keyword>
<protein>
    <submittedName>
        <fullName evidence="2">Cupredoxin-like copper-binding protein</fullName>
    </submittedName>
</protein>
<dbReference type="Proteomes" id="UP001160499">
    <property type="component" value="Unassembled WGS sequence"/>
</dbReference>
<evidence type="ECO:0000313" key="3">
    <source>
        <dbReference type="Proteomes" id="UP001160499"/>
    </source>
</evidence>